<dbReference type="EMBL" id="CKRE01000026">
    <property type="protein sequence ID" value="CIY87307.1"/>
    <property type="molecule type" value="Genomic_DNA"/>
</dbReference>
<accession>A0A0B7L162</accession>
<dbReference type="Proteomes" id="UP000040910">
    <property type="component" value="Unassembled WGS sequence"/>
</dbReference>
<evidence type="ECO:0000256" key="1">
    <source>
        <dbReference type="ARBA" id="ARBA00004141"/>
    </source>
</evidence>
<feature type="transmembrane region" description="Helical" evidence="5">
    <location>
        <begin position="118"/>
        <end position="143"/>
    </location>
</feature>
<reference evidence="10 14" key="2">
    <citation type="submission" date="2019-11" db="EMBL/GenBank/DDBJ databases">
        <title>Growth characteristics of pneumococcus vary with the chemical composition of the capsule and with environmental conditions.</title>
        <authorList>
            <person name="Tothpal A."/>
            <person name="Desobry K."/>
            <person name="Joshi S."/>
            <person name="Wyllie A.L."/>
            <person name="Weinberger D.M."/>
        </authorList>
    </citation>
    <scope>NUCLEOTIDE SEQUENCE [LARGE SCALE GENOMIC DNA]</scope>
    <source>
        <strain evidence="10">Pnumococcus15C</strain>
        <strain evidence="14">pnumococcus15C</strain>
    </source>
</reference>
<dbReference type="GO" id="GO:0016020">
    <property type="term" value="C:membrane"/>
    <property type="evidence" value="ECO:0007669"/>
    <property type="project" value="UniProtKB-SubCell"/>
</dbReference>
<comment type="subcellular location">
    <subcellularLocation>
        <location evidence="1">Membrane</location>
        <topology evidence="1">Multi-pass membrane protein</topology>
    </subcellularLocation>
</comment>
<evidence type="ECO:0000259" key="6">
    <source>
        <dbReference type="Pfam" id="PF05154"/>
    </source>
</evidence>
<keyword evidence="2 5" id="KW-0812">Transmembrane</keyword>
<comment type="caution">
    <text evidence="10">The sequence shown here is derived from an EMBL/GenBank/DDBJ whole genome shotgun (WGS) entry which is preliminary data.</text>
</comment>
<protein>
    <submittedName>
        <fullName evidence="10">NINE protein</fullName>
    </submittedName>
    <submittedName>
        <fullName evidence="7">Phage super infection exclusion</fullName>
    </submittedName>
</protein>
<name>A0A0B7L162_STREE</name>
<evidence type="ECO:0000313" key="7">
    <source>
        <dbReference type="EMBL" id="CIS20215.1"/>
    </source>
</evidence>
<evidence type="ECO:0000313" key="14">
    <source>
        <dbReference type="Proteomes" id="UP000476212"/>
    </source>
</evidence>
<evidence type="ECO:0000313" key="9">
    <source>
        <dbReference type="EMBL" id="CIY87307.1"/>
    </source>
</evidence>
<dbReference type="Proteomes" id="UP000476212">
    <property type="component" value="Unassembled WGS sequence"/>
</dbReference>
<evidence type="ECO:0000313" key="8">
    <source>
        <dbReference type="EMBL" id="CIV47824.1"/>
    </source>
</evidence>
<feature type="transmembrane region" description="Helical" evidence="5">
    <location>
        <begin position="93"/>
        <end position="112"/>
    </location>
</feature>
<dbReference type="EMBL" id="CKGU01000001">
    <property type="protein sequence ID" value="CIS20215.1"/>
    <property type="molecule type" value="Genomic_DNA"/>
</dbReference>
<evidence type="ECO:0000256" key="4">
    <source>
        <dbReference type="ARBA" id="ARBA00023136"/>
    </source>
</evidence>
<evidence type="ECO:0000256" key="2">
    <source>
        <dbReference type="ARBA" id="ARBA00022692"/>
    </source>
</evidence>
<dbReference type="EMBL" id="WNIB01000009">
    <property type="protein sequence ID" value="MTV89494.1"/>
    <property type="molecule type" value="Genomic_DNA"/>
</dbReference>
<dbReference type="InterPro" id="IPR007829">
    <property type="entry name" value="TM2"/>
</dbReference>
<dbReference type="EMBL" id="CKLF01000044">
    <property type="protein sequence ID" value="CIV47824.1"/>
    <property type="molecule type" value="Genomic_DNA"/>
</dbReference>
<evidence type="ECO:0000313" key="11">
    <source>
        <dbReference type="Proteomes" id="UP000040910"/>
    </source>
</evidence>
<evidence type="ECO:0000256" key="5">
    <source>
        <dbReference type="SAM" id="Phobius"/>
    </source>
</evidence>
<organism evidence="10 14">
    <name type="scientific">Streptococcus pneumoniae</name>
    <dbReference type="NCBI Taxonomy" id="1313"/>
    <lineage>
        <taxon>Bacteria</taxon>
        <taxon>Bacillati</taxon>
        <taxon>Bacillota</taxon>
        <taxon>Bacilli</taxon>
        <taxon>Lactobacillales</taxon>
        <taxon>Streptococcaceae</taxon>
        <taxon>Streptococcus</taxon>
    </lineage>
</organism>
<proteinExistence type="predicted"/>
<keyword evidence="4 5" id="KW-0472">Membrane</keyword>
<evidence type="ECO:0000313" key="13">
    <source>
        <dbReference type="Proteomes" id="UP000042745"/>
    </source>
</evidence>
<keyword evidence="3 5" id="KW-1133">Transmembrane helix</keyword>
<evidence type="ECO:0000313" key="12">
    <source>
        <dbReference type="Proteomes" id="UP000042512"/>
    </source>
</evidence>
<sequence length="154" mass="17155">MSKVVKVTGAEVVISHNKEYLKVNPSELNFVPKLGDEVEVHKVDGEIIVIKVEDKKDDKININIVNENNAMQNQSQVVHTQEIATGVHYVNKWVYVILALFLGGLGIHHFYAGYNGKGFLFLILSLTGIPAIIALFQGIIALFKKPDAYRRIAV</sequence>
<dbReference type="Proteomes" id="UP000042512">
    <property type="component" value="Unassembled WGS sequence"/>
</dbReference>
<dbReference type="RefSeq" id="WP_000049401.1">
    <property type="nucleotide sequence ID" value="NZ_AP017971.1"/>
</dbReference>
<feature type="domain" description="TM2" evidence="6">
    <location>
        <begin position="90"/>
        <end position="139"/>
    </location>
</feature>
<dbReference type="Proteomes" id="UP000042745">
    <property type="component" value="Unassembled WGS sequence"/>
</dbReference>
<dbReference type="AlphaFoldDB" id="A0A0B7L162"/>
<evidence type="ECO:0000256" key="3">
    <source>
        <dbReference type="ARBA" id="ARBA00022989"/>
    </source>
</evidence>
<reference evidence="11 12" key="1">
    <citation type="submission" date="2015-03" db="EMBL/GenBank/DDBJ databases">
        <authorList>
            <consortium name="Pathogen Informatics"/>
            <person name="Murphy D."/>
        </authorList>
    </citation>
    <scope>NUCLEOTIDE SEQUENCE [LARGE SCALE GENOMIC DNA]</scope>
    <source>
        <strain evidence="8">SMRU158</strain>
        <strain evidence="7">SMRU328</strain>
        <strain evidence="9 12">SMRU975</strain>
        <strain evidence="11 13">type strain: N</strain>
    </source>
</reference>
<dbReference type="Pfam" id="PF05154">
    <property type="entry name" value="TM2"/>
    <property type="match status" value="1"/>
</dbReference>
<evidence type="ECO:0000313" key="10">
    <source>
        <dbReference type="EMBL" id="MTV89494.1"/>
    </source>
</evidence>
<gene>
    <name evidence="8" type="ORF">ERS019316_02002</name>
    <name evidence="7" type="ORF">ERS019486_00176</name>
    <name evidence="9" type="ORF">ERS020485_01637</name>
    <name evidence="10" type="ORF">GM544_03010</name>
</gene>